<gene>
    <name evidence="4" type="ORF">CBR_g6363</name>
</gene>
<reference evidence="4 5" key="1">
    <citation type="journal article" date="2018" name="Cell">
        <title>The Chara Genome: Secondary Complexity and Implications for Plant Terrestrialization.</title>
        <authorList>
            <person name="Nishiyama T."/>
            <person name="Sakayama H."/>
            <person name="Vries J.D."/>
            <person name="Buschmann H."/>
            <person name="Saint-Marcoux D."/>
            <person name="Ullrich K.K."/>
            <person name="Haas F.B."/>
            <person name="Vanderstraeten L."/>
            <person name="Becker D."/>
            <person name="Lang D."/>
            <person name="Vosolsobe S."/>
            <person name="Rombauts S."/>
            <person name="Wilhelmsson P.K.I."/>
            <person name="Janitza P."/>
            <person name="Kern R."/>
            <person name="Heyl A."/>
            <person name="Rumpler F."/>
            <person name="Villalobos L.I.A.C."/>
            <person name="Clay J.M."/>
            <person name="Skokan R."/>
            <person name="Toyoda A."/>
            <person name="Suzuki Y."/>
            <person name="Kagoshima H."/>
            <person name="Schijlen E."/>
            <person name="Tajeshwar N."/>
            <person name="Catarino B."/>
            <person name="Hetherington A.J."/>
            <person name="Saltykova A."/>
            <person name="Bonnot C."/>
            <person name="Breuninger H."/>
            <person name="Symeonidi A."/>
            <person name="Radhakrishnan G.V."/>
            <person name="Van Nieuwerburgh F."/>
            <person name="Deforce D."/>
            <person name="Chang C."/>
            <person name="Karol K.G."/>
            <person name="Hedrich R."/>
            <person name="Ulvskov P."/>
            <person name="Glockner G."/>
            <person name="Delwiche C.F."/>
            <person name="Petrasek J."/>
            <person name="Van de Peer Y."/>
            <person name="Friml J."/>
            <person name="Beilby M."/>
            <person name="Dolan L."/>
            <person name="Kohara Y."/>
            <person name="Sugano S."/>
            <person name="Fujiyama A."/>
            <person name="Delaux P.-M."/>
            <person name="Quint M."/>
            <person name="TheiBen G."/>
            <person name="Hagemann M."/>
            <person name="Harholt J."/>
            <person name="Dunand C."/>
            <person name="Zachgo S."/>
            <person name="Langdale J."/>
            <person name="Maumus F."/>
            <person name="Straeten D.V.D."/>
            <person name="Gould S.B."/>
            <person name="Rensing S.A."/>
        </authorList>
    </citation>
    <scope>NUCLEOTIDE SEQUENCE [LARGE SCALE GENOMIC DNA]</scope>
    <source>
        <strain evidence="4 5">S276</strain>
    </source>
</reference>
<accession>A0A388KJT8</accession>
<evidence type="ECO:0000313" key="5">
    <source>
        <dbReference type="Proteomes" id="UP000265515"/>
    </source>
</evidence>
<feature type="region of interest" description="Disordered" evidence="2">
    <location>
        <begin position="1036"/>
        <end position="1080"/>
    </location>
</feature>
<name>A0A388KJT8_CHABU</name>
<feature type="compositionally biased region" description="Basic and acidic residues" evidence="2">
    <location>
        <begin position="1202"/>
        <end position="1216"/>
    </location>
</feature>
<feature type="region of interest" description="Disordered" evidence="2">
    <location>
        <begin position="935"/>
        <end position="979"/>
    </location>
</feature>
<evidence type="ECO:0000313" key="4">
    <source>
        <dbReference type="EMBL" id="GBG70233.1"/>
    </source>
</evidence>
<dbReference type="InterPro" id="IPR005303">
    <property type="entry name" value="MOCOS_middle"/>
</dbReference>
<dbReference type="GO" id="GO:0030151">
    <property type="term" value="F:molybdenum ion binding"/>
    <property type="evidence" value="ECO:0007669"/>
    <property type="project" value="InterPro"/>
</dbReference>
<feature type="region of interest" description="Disordered" evidence="2">
    <location>
        <begin position="1183"/>
        <end position="1217"/>
    </location>
</feature>
<dbReference type="OrthoDB" id="10264306at2759"/>
<dbReference type="Gramene" id="GBG70233">
    <property type="protein sequence ID" value="GBG70233"/>
    <property type="gene ID" value="CBR_g6363"/>
</dbReference>
<feature type="compositionally biased region" description="Basic and acidic residues" evidence="2">
    <location>
        <begin position="1183"/>
        <end position="1195"/>
    </location>
</feature>
<dbReference type="InterPro" id="IPR000192">
    <property type="entry name" value="Aminotrans_V_dom"/>
</dbReference>
<evidence type="ECO:0000256" key="1">
    <source>
        <dbReference type="ARBA" id="ARBA00023150"/>
    </source>
</evidence>
<comment type="caution">
    <text evidence="4">The sequence shown here is derived from an EMBL/GenBank/DDBJ whole genome shotgun (WGS) entry which is preliminary data.</text>
</comment>
<dbReference type="Pfam" id="PF03476">
    <property type="entry name" value="MOSC_N"/>
    <property type="match status" value="1"/>
</dbReference>
<sequence>MRVRIGIGMRVRIGIGMRVRIGIGMRVRIGIGMRVRIGIGMRVRVGIGMRVLAMCNAPATEYKCVFTAGATAALKLVGETFPWSLESYFLYTQENHNSVLGIRQYALDCGSTAVAVDLERSEMPDGHGSLLVENQLPPVAGRDEGSVLAGELQKCSTGRKRRESGDDCEGCRVEISDPVAVKPDGLSVRAEGTTAERPDTGAARGSGGTWRADASRARKDRHADRLEDYAVRSGGPALASGGQEGTNACVREEGQIGTNEWHSSDGNADKEDGEGVDSWKKQCRCNVNGCWTIRQRGLQSRRRKFLSSFAEGGGAAAVARDGTPDSGGVPDVSGCGAAAVRDDGFSDKEAPVWPSQGRLGHLRQRLSSYFGFREVARPPPLHGDENIGRCASENMAASKRESDGLRTSQAVWKGTSGKDEPFHLFAFPAECNFSGHRFDLEIVNEVRAGRVHDLPRGRCMVLVDAAKACGTMPPDLSVHPADFVVVSFYKMFGYPTGLGALLIRNDAAQILRKRYFGGGTVGISIADIDFMKRRETTEEWLEDGTLPFLEIASLQHGYRFLNRLGTAAAISRHTGALTRYAAAELKGLRHGNGEKVCVLYGNHEAYTNYGDCEKQEGGGYAQGPVIAFNVKRSDGSFVGKREVERLAALNRIQLRTGCFCNPGSCAKHLGLTHGDMHSYYNEENVCWDDHDIIRGRPTGAIRISFGYMSTFEDAEAVIRLVRDFFVEPIRTRQCVSSDCSTWRKAEEGRHSNGSCEIMAETAPDSRDLRSSNRAAADTEELDMGDVGGGRLMRSTIASRPIQLQMIVFYPIKSCAGQSVIAWPIGDNGLLYDREWLLMDPVSGNALTQKKMPSLALVKPWVDLVSQMLVVTAPGKDPLKVPIDQATVRSIDHGVRVCGTRASGSAYGTEVAAWFTEVTGVACTLVRQRQWSRVVSSQRRTGVSRSDDATASRSNGFVSLRDDAGSRSSKGPSGATAVGVGGDKSSKGIGFANEAQFLLVSQSSVDDLNKRIHNRLRENNGLVGDASAAVSHLCWSATSEGGRRSAKTEGEGRSGTSEEEKRTDERHVRGVRKEGEGRKEGGEVHGICRRCHMVNIDQATGKMGGSEPLLTLATYRRQQGGISFGVLLVHQTSSNPRKGHSTRGSDAAAVRIGTQTIEDRCSAERVATESKVDVDVDVDMEKHVNGNARNDVDEHVNGNASSDVDKHVNGNADKDVDNYLDNEANEDADKYVGNHADKELEKDVVKYVNVDKDMDKDGNVDKNAGKHKDVDQVVDKDKNVDKDVNKVVDKDKNVDKDVDKVVDKVGDEDGDKDVDKDRDMDNDEAQGIITPSIRWLKQRWPIVLRTGATAVPVKKAASNQSVKKER</sequence>
<dbReference type="GO" id="GO:0030170">
    <property type="term" value="F:pyridoxal phosphate binding"/>
    <property type="evidence" value="ECO:0007669"/>
    <property type="project" value="InterPro"/>
</dbReference>
<feature type="region of interest" description="Disordered" evidence="2">
    <location>
        <begin position="761"/>
        <end position="780"/>
    </location>
</feature>
<keyword evidence="1" id="KW-0501">Molybdenum cofactor biosynthesis</keyword>
<evidence type="ECO:0000259" key="3">
    <source>
        <dbReference type="PROSITE" id="PS51340"/>
    </source>
</evidence>
<evidence type="ECO:0000256" key="2">
    <source>
        <dbReference type="SAM" id="MobiDB-lite"/>
    </source>
</evidence>
<feature type="domain" description="MOSC" evidence="3">
    <location>
        <begin position="969"/>
        <end position="1150"/>
    </location>
</feature>
<feature type="region of interest" description="Disordered" evidence="2">
    <location>
        <begin position="1252"/>
        <end position="1279"/>
    </location>
</feature>
<feature type="compositionally biased region" description="Basic and acidic residues" evidence="2">
    <location>
        <begin position="1040"/>
        <end position="1080"/>
    </location>
</feature>
<dbReference type="InterPro" id="IPR015421">
    <property type="entry name" value="PyrdxlP-dep_Trfase_major"/>
</dbReference>
<dbReference type="Gene3D" id="3.40.640.10">
    <property type="entry name" value="Type I PLP-dependent aspartate aminotransferase-like (Major domain)"/>
    <property type="match status" value="2"/>
</dbReference>
<dbReference type="STRING" id="69332.A0A388KJT8"/>
<dbReference type="PROSITE" id="PS51340">
    <property type="entry name" value="MOSC"/>
    <property type="match status" value="1"/>
</dbReference>
<dbReference type="Pfam" id="PF00266">
    <property type="entry name" value="Aminotran_5"/>
    <property type="match status" value="1"/>
</dbReference>
<keyword evidence="5" id="KW-1185">Reference proteome</keyword>
<feature type="region of interest" description="Disordered" evidence="2">
    <location>
        <begin position="1298"/>
        <end position="1324"/>
    </location>
</feature>
<dbReference type="InterPro" id="IPR005302">
    <property type="entry name" value="MoCF_Sase_C"/>
</dbReference>
<dbReference type="SUPFAM" id="SSF53383">
    <property type="entry name" value="PLP-dependent transferases"/>
    <property type="match status" value="1"/>
</dbReference>
<dbReference type="PANTHER" id="PTHR14237:SF80">
    <property type="entry name" value="MOLYBDENUM COFACTOR SULFURASE"/>
    <property type="match status" value="1"/>
</dbReference>
<dbReference type="Proteomes" id="UP000265515">
    <property type="component" value="Unassembled WGS sequence"/>
</dbReference>
<dbReference type="GO" id="GO:0003824">
    <property type="term" value="F:catalytic activity"/>
    <property type="evidence" value="ECO:0007669"/>
    <property type="project" value="InterPro"/>
</dbReference>
<dbReference type="GO" id="GO:0006777">
    <property type="term" value="P:Mo-molybdopterin cofactor biosynthetic process"/>
    <property type="evidence" value="ECO:0007669"/>
    <property type="project" value="UniProtKB-KW"/>
</dbReference>
<dbReference type="EMBL" id="BFEA01000127">
    <property type="protein sequence ID" value="GBG70233.1"/>
    <property type="molecule type" value="Genomic_DNA"/>
</dbReference>
<dbReference type="InterPro" id="IPR015424">
    <property type="entry name" value="PyrdxlP-dep_Trfase"/>
</dbReference>
<proteinExistence type="predicted"/>
<dbReference type="SUPFAM" id="SSF141673">
    <property type="entry name" value="MOSC N-terminal domain-like"/>
    <property type="match status" value="1"/>
</dbReference>
<dbReference type="PANTHER" id="PTHR14237">
    <property type="entry name" value="MOLYBDOPTERIN COFACTOR SULFURASE MOSC"/>
    <property type="match status" value="1"/>
</dbReference>
<feature type="compositionally biased region" description="Basic and acidic residues" evidence="2">
    <location>
        <begin position="1298"/>
        <end position="1318"/>
    </location>
</feature>
<feature type="compositionally biased region" description="Basic and acidic residues" evidence="2">
    <location>
        <begin position="213"/>
        <end position="223"/>
    </location>
</feature>
<organism evidence="4 5">
    <name type="scientific">Chara braunii</name>
    <name type="common">Braun's stonewort</name>
    <dbReference type="NCBI Taxonomy" id="69332"/>
    <lineage>
        <taxon>Eukaryota</taxon>
        <taxon>Viridiplantae</taxon>
        <taxon>Streptophyta</taxon>
        <taxon>Charophyceae</taxon>
        <taxon>Charales</taxon>
        <taxon>Characeae</taxon>
        <taxon>Chara</taxon>
    </lineage>
</organism>
<dbReference type="InterPro" id="IPR015422">
    <property type="entry name" value="PyrdxlP-dep_Trfase_small"/>
</dbReference>
<protein>
    <recommendedName>
        <fullName evidence="3">MOSC domain-containing protein</fullName>
    </recommendedName>
</protein>
<feature type="region of interest" description="Disordered" evidence="2">
    <location>
        <begin position="190"/>
        <end position="223"/>
    </location>
</feature>
<dbReference type="Gene3D" id="3.90.1150.10">
    <property type="entry name" value="Aspartate Aminotransferase, domain 1"/>
    <property type="match status" value="1"/>
</dbReference>